<dbReference type="Pfam" id="PF20457">
    <property type="entry name" value="DUF6710"/>
    <property type="match status" value="1"/>
</dbReference>
<evidence type="ECO:0000313" key="2">
    <source>
        <dbReference type="Proteomes" id="UP000529861"/>
    </source>
</evidence>
<gene>
    <name evidence="1" type="ORF">HKI81_08070</name>
</gene>
<dbReference type="Proteomes" id="UP000529861">
    <property type="component" value="Unassembled WGS sequence"/>
</dbReference>
<protein>
    <submittedName>
        <fullName evidence="1">Uncharacterized protein</fullName>
    </submittedName>
</protein>
<accession>A0A7Y2PN03</accession>
<comment type="caution">
    <text evidence="1">The sequence shown here is derived from an EMBL/GenBank/DDBJ whole genome shotgun (WGS) entry which is preliminary data.</text>
</comment>
<organism evidence="1 2">
    <name type="scientific">Caldanaerobacter subterraneus</name>
    <dbReference type="NCBI Taxonomy" id="911092"/>
    <lineage>
        <taxon>Bacteria</taxon>
        <taxon>Bacillati</taxon>
        <taxon>Bacillota</taxon>
        <taxon>Clostridia</taxon>
        <taxon>Thermoanaerobacterales</taxon>
        <taxon>Thermoanaerobacteraceae</taxon>
        <taxon>Caldanaerobacter</taxon>
    </lineage>
</organism>
<name>A0A7Y2PN03_9THEO</name>
<dbReference type="RefSeq" id="WP_170271081.1">
    <property type="nucleotide sequence ID" value="NZ_JABEQB010000022.1"/>
</dbReference>
<evidence type="ECO:0000313" key="1">
    <source>
        <dbReference type="EMBL" id="NNG67181.1"/>
    </source>
</evidence>
<proteinExistence type="predicted"/>
<dbReference type="EMBL" id="JABEQB010000022">
    <property type="protein sequence ID" value="NNG67181.1"/>
    <property type="molecule type" value="Genomic_DNA"/>
</dbReference>
<dbReference type="InterPro" id="IPR046556">
    <property type="entry name" value="DUF6710"/>
</dbReference>
<reference evidence="1 2" key="1">
    <citation type="submission" date="2020-04" db="EMBL/GenBank/DDBJ databases">
        <title>Draft genome sequence of Caldanaerobacter sunterraneus. strain 1523vc isolated from Griffin hot spring, Kamchatka, Russia.</title>
        <authorList>
            <person name="Toshchakov S.V."/>
            <person name="Podosokorskaya O.A."/>
            <person name="Kublanov I.V."/>
            <person name="Korzhenkov A."/>
            <person name="Patrushev M.V."/>
        </authorList>
    </citation>
    <scope>NUCLEOTIDE SEQUENCE [LARGE SCALE GENOMIC DNA]</scope>
    <source>
        <strain evidence="1 2">1523vc</strain>
    </source>
</reference>
<dbReference type="AlphaFoldDB" id="A0A7Y2PN03"/>
<sequence length="232" mass="27999">MLLKNFFRKRKRSFLERLDPAYEFKYALEFAQQVCEEEKTKEDQILILDYMLSVIREDLKYDVLTNIFYKEKWFDKGLRLPLPFPYYYYNKEGIKFSIYEADFKPKKVDLAKECVLVFPWHREKMRESIKNIGKNEFVFQRTNHKAFYFSPVNICFVYNGNHSIGAGIGFKKGYIEAAKYDVSELFDHVYTDGLYWYNTHNNQKLEDDLLDFRIGIIYEISKIKHHIEKDTT</sequence>